<evidence type="ECO:0000313" key="6">
    <source>
        <dbReference type="Proteomes" id="UP000233837"/>
    </source>
</evidence>
<reference evidence="5 6" key="1">
    <citation type="journal article" date="2016" name="Sci. Rep.">
        <title>The Dendrobium catenatum Lindl. genome sequence provides insights into polysaccharide synthase, floral development and adaptive evolution.</title>
        <authorList>
            <person name="Zhang G.Q."/>
            <person name="Xu Q."/>
            <person name="Bian C."/>
            <person name="Tsai W.C."/>
            <person name="Yeh C.M."/>
            <person name="Liu K.W."/>
            <person name="Yoshida K."/>
            <person name="Zhang L.S."/>
            <person name="Chang S.B."/>
            <person name="Chen F."/>
            <person name="Shi Y."/>
            <person name="Su Y.Y."/>
            <person name="Zhang Y.Q."/>
            <person name="Chen L.J."/>
            <person name="Yin Y."/>
            <person name="Lin M."/>
            <person name="Huang H."/>
            <person name="Deng H."/>
            <person name="Wang Z.W."/>
            <person name="Zhu S.L."/>
            <person name="Zhao X."/>
            <person name="Deng C."/>
            <person name="Niu S.C."/>
            <person name="Huang J."/>
            <person name="Wang M."/>
            <person name="Liu G.H."/>
            <person name="Yang H.J."/>
            <person name="Xiao X.J."/>
            <person name="Hsiao Y.Y."/>
            <person name="Wu W.L."/>
            <person name="Chen Y.Y."/>
            <person name="Mitsuda N."/>
            <person name="Ohme-Takagi M."/>
            <person name="Luo Y.B."/>
            <person name="Van de Peer Y."/>
            <person name="Liu Z.J."/>
        </authorList>
    </citation>
    <scope>NUCLEOTIDE SEQUENCE [LARGE SCALE GENOMIC DNA]</scope>
    <source>
        <tissue evidence="5">The whole plant</tissue>
    </source>
</reference>
<evidence type="ECO:0000256" key="2">
    <source>
        <dbReference type="SAM" id="Phobius"/>
    </source>
</evidence>
<evidence type="ECO:0000256" key="1">
    <source>
        <dbReference type="SAM" id="MobiDB-lite"/>
    </source>
</evidence>
<dbReference type="AlphaFoldDB" id="A0A2I0WSJ8"/>
<feature type="compositionally biased region" description="Low complexity" evidence="1">
    <location>
        <begin position="316"/>
        <end position="333"/>
    </location>
</feature>
<dbReference type="PANTHER" id="PTHR47289">
    <property type="entry name" value="TRANSCRIPTION FACTOR, PUTATIVE (DUF1664)-RELATED"/>
    <property type="match status" value="1"/>
</dbReference>
<name>A0A2I0WSJ8_9ASPA</name>
<keyword evidence="3" id="KW-0732">Signal</keyword>
<evidence type="ECO:0000313" key="5">
    <source>
        <dbReference type="EMBL" id="PKU78623.1"/>
    </source>
</evidence>
<sequence length="354" mass="37716">MAVGKIIIVIGAGIIGSVLSKEGGLSDATNFFSSALKIVTKHLQQDKDGSRSTPKPKTDTLLAQVSSLRKELQLLASSRSVTIVTSTRTGSRAYGVTIVVVVGCLGYGYAWWKGWKLSDMMFASRRGFSDACSSVGKQFEFVSSSITSAKRHLSSKIDVVDNGLDEMKELNAATKNEVMLLHGDTSLVHLDVESVTRAVRNLESKMDLIDDGQNFAGRGLYALCKLAEGCQLKMNKKTFQESASSSRPAIEQPQTLGASRTSSLPPLSLESPSPSSTESPKVLRPSITISAGGLKELQEVSNPIRLGNPRTSPRIPSKAANSPSEPNSAASSSGRSVWKLPGITALTRSWSNAG</sequence>
<feature type="domain" description="DUF1664" evidence="4">
    <location>
        <begin position="90"/>
        <end position="213"/>
    </location>
</feature>
<protein>
    <recommendedName>
        <fullName evidence="4">DUF1664 domain-containing protein</fullName>
    </recommendedName>
</protein>
<proteinExistence type="predicted"/>
<feature type="region of interest" description="Disordered" evidence="1">
    <location>
        <begin position="240"/>
        <end position="284"/>
    </location>
</feature>
<evidence type="ECO:0000259" key="4">
    <source>
        <dbReference type="Pfam" id="PF07889"/>
    </source>
</evidence>
<keyword evidence="2" id="KW-0812">Transmembrane</keyword>
<feature type="region of interest" description="Disordered" evidence="1">
    <location>
        <begin position="298"/>
        <end position="338"/>
    </location>
</feature>
<dbReference type="EMBL" id="KZ502445">
    <property type="protein sequence ID" value="PKU78623.1"/>
    <property type="molecule type" value="Genomic_DNA"/>
</dbReference>
<organism evidence="5 6">
    <name type="scientific">Dendrobium catenatum</name>
    <dbReference type="NCBI Taxonomy" id="906689"/>
    <lineage>
        <taxon>Eukaryota</taxon>
        <taxon>Viridiplantae</taxon>
        <taxon>Streptophyta</taxon>
        <taxon>Embryophyta</taxon>
        <taxon>Tracheophyta</taxon>
        <taxon>Spermatophyta</taxon>
        <taxon>Magnoliopsida</taxon>
        <taxon>Liliopsida</taxon>
        <taxon>Asparagales</taxon>
        <taxon>Orchidaceae</taxon>
        <taxon>Epidendroideae</taxon>
        <taxon>Malaxideae</taxon>
        <taxon>Dendrobiinae</taxon>
        <taxon>Dendrobium</taxon>
    </lineage>
</organism>
<reference evidence="5 6" key="2">
    <citation type="journal article" date="2017" name="Nature">
        <title>The Apostasia genome and the evolution of orchids.</title>
        <authorList>
            <person name="Zhang G.Q."/>
            <person name="Liu K.W."/>
            <person name="Li Z."/>
            <person name="Lohaus R."/>
            <person name="Hsiao Y.Y."/>
            <person name="Niu S.C."/>
            <person name="Wang J.Y."/>
            <person name="Lin Y.C."/>
            <person name="Xu Q."/>
            <person name="Chen L.J."/>
            <person name="Yoshida K."/>
            <person name="Fujiwara S."/>
            <person name="Wang Z.W."/>
            <person name="Zhang Y.Q."/>
            <person name="Mitsuda N."/>
            <person name="Wang M."/>
            <person name="Liu G.H."/>
            <person name="Pecoraro L."/>
            <person name="Huang H.X."/>
            <person name="Xiao X.J."/>
            <person name="Lin M."/>
            <person name="Wu X.Y."/>
            <person name="Wu W.L."/>
            <person name="Chen Y.Y."/>
            <person name="Chang S.B."/>
            <person name="Sakamoto S."/>
            <person name="Ohme-Takagi M."/>
            <person name="Yagi M."/>
            <person name="Zeng S.J."/>
            <person name="Shen C.Y."/>
            <person name="Yeh C.M."/>
            <person name="Luo Y.B."/>
            <person name="Tsai W.C."/>
            <person name="Van de Peer Y."/>
            <person name="Liu Z.J."/>
        </authorList>
    </citation>
    <scope>NUCLEOTIDE SEQUENCE [LARGE SCALE GENOMIC DNA]</scope>
    <source>
        <tissue evidence="5">The whole plant</tissue>
    </source>
</reference>
<keyword evidence="6" id="KW-1185">Reference proteome</keyword>
<dbReference type="Proteomes" id="UP000233837">
    <property type="component" value="Unassembled WGS sequence"/>
</dbReference>
<dbReference type="OrthoDB" id="544175at2759"/>
<dbReference type="InterPro" id="IPR012458">
    <property type="entry name" value="DUF1664"/>
</dbReference>
<evidence type="ECO:0000256" key="3">
    <source>
        <dbReference type="SAM" id="SignalP"/>
    </source>
</evidence>
<accession>A0A2I0WSJ8</accession>
<feature type="chain" id="PRO_5014136311" description="DUF1664 domain-containing protein" evidence="3">
    <location>
        <begin position="21"/>
        <end position="354"/>
    </location>
</feature>
<feature type="signal peptide" evidence="3">
    <location>
        <begin position="1"/>
        <end position="20"/>
    </location>
</feature>
<keyword evidence="2" id="KW-0472">Membrane</keyword>
<dbReference type="PANTHER" id="PTHR47289:SF2">
    <property type="entry name" value="TRANSCRIPTION FACTOR, PUTATIVE (DUF1664)-RELATED"/>
    <property type="match status" value="1"/>
</dbReference>
<feature type="compositionally biased region" description="Polar residues" evidence="1">
    <location>
        <begin position="240"/>
        <end position="260"/>
    </location>
</feature>
<gene>
    <name evidence="5" type="ORF">MA16_Dca014888</name>
</gene>
<feature type="transmembrane region" description="Helical" evidence="2">
    <location>
        <begin position="93"/>
        <end position="112"/>
    </location>
</feature>
<feature type="compositionally biased region" description="Low complexity" evidence="1">
    <location>
        <begin position="261"/>
        <end position="280"/>
    </location>
</feature>
<dbReference type="Pfam" id="PF07889">
    <property type="entry name" value="DUF1664"/>
    <property type="match status" value="1"/>
</dbReference>
<keyword evidence="2" id="KW-1133">Transmembrane helix</keyword>